<name>A0A1E5XQL8_9HYPH</name>
<feature type="transmembrane region" description="Helical" evidence="6">
    <location>
        <begin position="220"/>
        <end position="242"/>
    </location>
</feature>
<evidence type="ECO:0000256" key="2">
    <source>
        <dbReference type="ARBA" id="ARBA00022475"/>
    </source>
</evidence>
<dbReference type="PANTHER" id="PTHR32196">
    <property type="entry name" value="ABC TRANSPORTER PERMEASE PROTEIN YPHD-RELATED-RELATED"/>
    <property type="match status" value="1"/>
</dbReference>
<dbReference type="Pfam" id="PF02653">
    <property type="entry name" value="BPD_transp_2"/>
    <property type="match status" value="1"/>
</dbReference>
<dbReference type="Proteomes" id="UP000095463">
    <property type="component" value="Unassembled WGS sequence"/>
</dbReference>
<dbReference type="PANTHER" id="PTHR32196:SF72">
    <property type="entry name" value="RIBOSE IMPORT PERMEASE PROTEIN RBSC"/>
    <property type="match status" value="1"/>
</dbReference>
<gene>
    <name evidence="7" type="ORF">VW23_018905</name>
</gene>
<organism evidence="7 8">
    <name type="scientific">Devosia insulae DS-56</name>
    <dbReference type="NCBI Taxonomy" id="1116389"/>
    <lineage>
        <taxon>Bacteria</taxon>
        <taxon>Pseudomonadati</taxon>
        <taxon>Pseudomonadota</taxon>
        <taxon>Alphaproteobacteria</taxon>
        <taxon>Hyphomicrobiales</taxon>
        <taxon>Devosiaceae</taxon>
        <taxon>Devosia</taxon>
    </lineage>
</organism>
<evidence type="ECO:0000256" key="3">
    <source>
        <dbReference type="ARBA" id="ARBA00022692"/>
    </source>
</evidence>
<evidence type="ECO:0000256" key="4">
    <source>
        <dbReference type="ARBA" id="ARBA00022989"/>
    </source>
</evidence>
<comment type="subcellular location">
    <subcellularLocation>
        <location evidence="1">Cell membrane</location>
        <topology evidence="1">Multi-pass membrane protein</topology>
    </subcellularLocation>
</comment>
<keyword evidence="3 6" id="KW-0812">Transmembrane</keyword>
<keyword evidence="8" id="KW-1185">Reference proteome</keyword>
<reference evidence="7 8" key="1">
    <citation type="journal article" date="2015" name="Genome Announc.">
        <title>Genome Assemblies of Three Soil-Associated Devosia species: D. insulae, D. limi, and D. soli.</title>
        <authorList>
            <person name="Hassan Y.I."/>
            <person name="Lepp D."/>
            <person name="Zhou T."/>
        </authorList>
    </citation>
    <scope>NUCLEOTIDE SEQUENCE [LARGE SCALE GENOMIC DNA]</scope>
    <source>
        <strain evidence="7 8">DS-56</strain>
    </source>
</reference>
<evidence type="ECO:0000313" key="8">
    <source>
        <dbReference type="Proteomes" id="UP000095463"/>
    </source>
</evidence>
<feature type="transmembrane region" description="Helical" evidence="6">
    <location>
        <begin position="48"/>
        <end position="67"/>
    </location>
</feature>
<comment type="caution">
    <text evidence="7">The sequence shown here is derived from an EMBL/GenBank/DDBJ whole genome shotgun (WGS) entry which is preliminary data.</text>
</comment>
<dbReference type="GO" id="GO:0005886">
    <property type="term" value="C:plasma membrane"/>
    <property type="evidence" value="ECO:0007669"/>
    <property type="project" value="UniProtKB-SubCell"/>
</dbReference>
<keyword evidence="5 6" id="KW-0472">Membrane</keyword>
<feature type="transmembrane region" description="Helical" evidence="6">
    <location>
        <begin position="254"/>
        <end position="287"/>
    </location>
</feature>
<accession>A0A1E5XQL8</accession>
<dbReference type="InterPro" id="IPR001851">
    <property type="entry name" value="ABC_transp_permease"/>
</dbReference>
<feature type="transmembrane region" description="Helical" evidence="6">
    <location>
        <begin position="100"/>
        <end position="121"/>
    </location>
</feature>
<dbReference type="RefSeq" id="WP_069909897.1">
    <property type="nucleotide sequence ID" value="NZ_LAJE02000178.1"/>
</dbReference>
<feature type="transmembrane region" description="Helical" evidence="6">
    <location>
        <begin position="19"/>
        <end position="36"/>
    </location>
</feature>
<dbReference type="OrthoDB" id="192433at2"/>
<feature type="transmembrane region" description="Helical" evidence="6">
    <location>
        <begin position="168"/>
        <end position="189"/>
    </location>
</feature>
<feature type="transmembrane region" description="Helical" evidence="6">
    <location>
        <begin position="299"/>
        <end position="319"/>
    </location>
</feature>
<dbReference type="AlphaFoldDB" id="A0A1E5XQL8"/>
<keyword evidence="2" id="KW-1003">Cell membrane</keyword>
<feature type="transmembrane region" description="Helical" evidence="6">
    <location>
        <begin position="127"/>
        <end position="147"/>
    </location>
</feature>
<sequence>MTQTLSTLAPLRLLKLREFWLAISIAVMIGAIATRAPSFAAPANLADIFNNTAILMILALGQMVVILTRSIDLSIAANVALSGMVIALCNASMPWIPVPLLILAAPLLGLALGAINGFLVWKLDIPAIVVTLGTLTIYRGTTFLVAGGQWVNAAEMTPDFISITRIQLLGLPLLSWFAVVIAAAFYVVMTRTPIGRSIYAIGVNPTASVYAGIDVGRTKFIAFCISGLVAGLCGYLWVSRYVIASSETAVGYELQVIAACVIGGVSIAGGVGTVGSALLGALFLGVINSALPVIGVSPFWQMAISGAAIILAVVLNARAGRKTGRIILKRAEAVS</sequence>
<evidence type="ECO:0000256" key="6">
    <source>
        <dbReference type="SAM" id="Phobius"/>
    </source>
</evidence>
<feature type="transmembrane region" description="Helical" evidence="6">
    <location>
        <begin position="73"/>
        <end position="93"/>
    </location>
</feature>
<evidence type="ECO:0000256" key="1">
    <source>
        <dbReference type="ARBA" id="ARBA00004651"/>
    </source>
</evidence>
<dbReference type="GO" id="GO:0022857">
    <property type="term" value="F:transmembrane transporter activity"/>
    <property type="evidence" value="ECO:0007669"/>
    <property type="project" value="InterPro"/>
</dbReference>
<dbReference type="EMBL" id="LAJE02000178">
    <property type="protein sequence ID" value="OEO30912.1"/>
    <property type="molecule type" value="Genomic_DNA"/>
</dbReference>
<keyword evidence="4 6" id="KW-1133">Transmembrane helix</keyword>
<evidence type="ECO:0000256" key="5">
    <source>
        <dbReference type="ARBA" id="ARBA00023136"/>
    </source>
</evidence>
<evidence type="ECO:0000313" key="7">
    <source>
        <dbReference type="EMBL" id="OEO30912.1"/>
    </source>
</evidence>
<proteinExistence type="predicted"/>
<protein>
    <submittedName>
        <fullName evidence="7">Branched-chain amino acid ABC transporter permease</fullName>
    </submittedName>
</protein>
<dbReference type="CDD" id="cd06579">
    <property type="entry name" value="TM_PBP1_transp_AraH_like"/>
    <property type="match status" value="1"/>
</dbReference>